<feature type="region of interest" description="Disordered" evidence="1">
    <location>
        <begin position="1"/>
        <end position="21"/>
    </location>
</feature>
<sequence length="205" mass="23250">MIADPMTHHQFHHQRSAQPQRHFFNSDRNAFQNAKMLKKPHAKWAHAERDVPNRLKSINKPQKPFHKGNKGVYNGPVPKHAGHQPTVAEGVSRPLQGRQISPKQHQQHFQQPPQPKHFFADLNSHKKSPKEVPLIPAIPTTSAANENKPFAMVPQPQPSPPQQQQQQNTVVPGKPSRQVLRSPFFEGKFDIARLVECAAKGLFFD</sequence>
<organism evidence="2 3">
    <name type="scientific">Steinernema hermaphroditum</name>
    <dbReference type="NCBI Taxonomy" id="289476"/>
    <lineage>
        <taxon>Eukaryota</taxon>
        <taxon>Metazoa</taxon>
        <taxon>Ecdysozoa</taxon>
        <taxon>Nematoda</taxon>
        <taxon>Chromadorea</taxon>
        <taxon>Rhabditida</taxon>
        <taxon>Tylenchina</taxon>
        <taxon>Panagrolaimomorpha</taxon>
        <taxon>Strongyloidoidea</taxon>
        <taxon>Steinernematidae</taxon>
        <taxon>Steinernema</taxon>
    </lineage>
</organism>
<evidence type="ECO:0000256" key="1">
    <source>
        <dbReference type="SAM" id="MobiDB-lite"/>
    </source>
</evidence>
<proteinExistence type="predicted"/>
<feature type="region of interest" description="Disordered" evidence="1">
    <location>
        <begin position="148"/>
        <end position="177"/>
    </location>
</feature>
<feature type="region of interest" description="Disordered" evidence="1">
    <location>
        <begin position="99"/>
        <end position="121"/>
    </location>
</feature>
<dbReference type="AlphaFoldDB" id="A0AA39HJZ8"/>
<comment type="caution">
    <text evidence="2">The sequence shown here is derived from an EMBL/GenBank/DDBJ whole genome shotgun (WGS) entry which is preliminary data.</text>
</comment>
<accession>A0AA39HJZ8</accession>
<dbReference type="EMBL" id="JAUCMV010000004">
    <property type="protein sequence ID" value="KAK0406047.1"/>
    <property type="molecule type" value="Genomic_DNA"/>
</dbReference>
<reference evidence="2" key="1">
    <citation type="submission" date="2023-06" db="EMBL/GenBank/DDBJ databases">
        <title>Genomic analysis of the entomopathogenic nematode Steinernema hermaphroditum.</title>
        <authorList>
            <person name="Schwarz E.M."/>
            <person name="Heppert J.K."/>
            <person name="Baniya A."/>
            <person name="Schwartz H.T."/>
            <person name="Tan C.-H."/>
            <person name="Antoshechkin I."/>
            <person name="Sternberg P.W."/>
            <person name="Goodrich-Blair H."/>
            <person name="Dillman A.R."/>
        </authorList>
    </citation>
    <scope>NUCLEOTIDE SEQUENCE</scope>
    <source>
        <strain evidence="2">PS9179</strain>
        <tissue evidence="2">Whole animal</tissue>
    </source>
</reference>
<name>A0AA39HJZ8_9BILA</name>
<protein>
    <submittedName>
        <fullName evidence="2">Uncharacterized protein</fullName>
    </submittedName>
</protein>
<dbReference type="Proteomes" id="UP001175271">
    <property type="component" value="Unassembled WGS sequence"/>
</dbReference>
<evidence type="ECO:0000313" key="3">
    <source>
        <dbReference type="Proteomes" id="UP001175271"/>
    </source>
</evidence>
<gene>
    <name evidence="2" type="ORF">QR680_018339</name>
</gene>
<feature type="compositionally biased region" description="Low complexity" evidence="1">
    <location>
        <begin position="102"/>
        <end position="111"/>
    </location>
</feature>
<keyword evidence="3" id="KW-1185">Reference proteome</keyword>
<evidence type="ECO:0000313" key="2">
    <source>
        <dbReference type="EMBL" id="KAK0406047.1"/>
    </source>
</evidence>